<name>A0A8S1WVW6_PAROT</name>
<dbReference type="EMBL" id="CAJJDP010000105">
    <property type="protein sequence ID" value="CAD8193963.1"/>
    <property type="molecule type" value="Genomic_DNA"/>
</dbReference>
<sequence>MNYTKFQIETNINQIQPSQVKSQIKESNRWTLSLLQKTNQLLVIKVAADLTKSPYYFLSKQAITHKYLSYIYKQENQPFSNIPINFITILFFFKLIVWDLNKRVKILAYRKKQIQISDILLYQKERNIEQSNFLCRFLNQIVYNVQNQKRNILFLGEQDV</sequence>
<keyword evidence="2" id="KW-1185">Reference proteome</keyword>
<proteinExistence type="predicted"/>
<protein>
    <submittedName>
        <fullName evidence="1">Uncharacterized protein</fullName>
    </submittedName>
</protein>
<organism evidence="1 2">
    <name type="scientific">Paramecium octaurelia</name>
    <dbReference type="NCBI Taxonomy" id="43137"/>
    <lineage>
        <taxon>Eukaryota</taxon>
        <taxon>Sar</taxon>
        <taxon>Alveolata</taxon>
        <taxon>Ciliophora</taxon>
        <taxon>Intramacronucleata</taxon>
        <taxon>Oligohymenophorea</taxon>
        <taxon>Peniculida</taxon>
        <taxon>Parameciidae</taxon>
        <taxon>Paramecium</taxon>
    </lineage>
</organism>
<reference evidence="1" key="1">
    <citation type="submission" date="2021-01" db="EMBL/GenBank/DDBJ databases">
        <authorList>
            <consortium name="Genoscope - CEA"/>
            <person name="William W."/>
        </authorList>
    </citation>
    <scope>NUCLEOTIDE SEQUENCE</scope>
</reference>
<comment type="caution">
    <text evidence="1">The sequence shown here is derived from an EMBL/GenBank/DDBJ whole genome shotgun (WGS) entry which is preliminary data.</text>
</comment>
<gene>
    <name evidence="1" type="ORF">POCTA_138.1.T1050204</name>
</gene>
<evidence type="ECO:0000313" key="1">
    <source>
        <dbReference type="EMBL" id="CAD8193963.1"/>
    </source>
</evidence>
<dbReference type="AlphaFoldDB" id="A0A8S1WVW6"/>
<accession>A0A8S1WVW6</accession>
<evidence type="ECO:0000313" key="2">
    <source>
        <dbReference type="Proteomes" id="UP000683925"/>
    </source>
</evidence>
<dbReference type="Proteomes" id="UP000683925">
    <property type="component" value="Unassembled WGS sequence"/>
</dbReference>